<dbReference type="PROSITE" id="PS50089">
    <property type="entry name" value="ZF_RING_2"/>
    <property type="match status" value="1"/>
</dbReference>
<evidence type="ECO:0000256" key="6">
    <source>
        <dbReference type="ARBA" id="ARBA00039320"/>
    </source>
</evidence>
<proteinExistence type="predicted"/>
<dbReference type="Gene3D" id="3.30.40.10">
    <property type="entry name" value="Zinc/RING finger domain, C3HC4 (zinc finger)"/>
    <property type="match status" value="1"/>
</dbReference>
<dbReference type="PROSITE" id="PS00518">
    <property type="entry name" value="ZF_RING_1"/>
    <property type="match status" value="1"/>
</dbReference>
<dbReference type="AlphaFoldDB" id="A0ABD1JRB9"/>
<evidence type="ECO:0000256" key="1">
    <source>
        <dbReference type="ARBA" id="ARBA00004496"/>
    </source>
</evidence>
<dbReference type="GO" id="GO:0005737">
    <property type="term" value="C:cytoplasm"/>
    <property type="evidence" value="ECO:0007669"/>
    <property type="project" value="UniProtKB-SubCell"/>
</dbReference>
<evidence type="ECO:0000256" key="8">
    <source>
        <dbReference type="ARBA" id="ARBA00041621"/>
    </source>
</evidence>
<evidence type="ECO:0000313" key="12">
    <source>
        <dbReference type="Proteomes" id="UP001591681"/>
    </source>
</evidence>
<comment type="subcellular location">
    <subcellularLocation>
        <location evidence="1">Cytoplasm</location>
    </subcellularLocation>
</comment>
<evidence type="ECO:0000256" key="3">
    <source>
        <dbReference type="ARBA" id="ARBA00022723"/>
    </source>
</evidence>
<dbReference type="Pfam" id="PF13923">
    <property type="entry name" value="zf-C3HC4_2"/>
    <property type="match status" value="1"/>
</dbReference>
<evidence type="ECO:0000256" key="5">
    <source>
        <dbReference type="ARBA" id="ARBA00022833"/>
    </source>
</evidence>
<keyword evidence="4 9" id="KW-0863">Zinc-finger</keyword>
<dbReference type="InterPro" id="IPR017907">
    <property type="entry name" value="Znf_RING_CS"/>
</dbReference>
<dbReference type="InterPro" id="IPR008598">
    <property type="entry name" value="Di19_Zn-bd"/>
</dbReference>
<accession>A0ABD1JRB9</accession>
<dbReference type="InterPro" id="IPR013083">
    <property type="entry name" value="Znf_RING/FYVE/PHD"/>
</dbReference>
<dbReference type="GO" id="GO:0008270">
    <property type="term" value="F:zinc ion binding"/>
    <property type="evidence" value="ECO:0007669"/>
    <property type="project" value="UniProtKB-KW"/>
</dbReference>
<dbReference type="SMART" id="SM00184">
    <property type="entry name" value="RING"/>
    <property type="match status" value="1"/>
</dbReference>
<evidence type="ECO:0000259" key="10">
    <source>
        <dbReference type="PROSITE" id="PS50089"/>
    </source>
</evidence>
<keyword evidence="5" id="KW-0862">Zinc</keyword>
<evidence type="ECO:0000313" key="11">
    <source>
        <dbReference type="EMBL" id="KAL2089407.1"/>
    </source>
</evidence>
<evidence type="ECO:0000256" key="4">
    <source>
        <dbReference type="ARBA" id="ARBA00022771"/>
    </source>
</evidence>
<keyword evidence="12" id="KW-1185">Reference proteome</keyword>
<dbReference type="SUPFAM" id="SSF57850">
    <property type="entry name" value="RING/U-box"/>
    <property type="match status" value="1"/>
</dbReference>
<evidence type="ECO:0000256" key="7">
    <source>
        <dbReference type="ARBA" id="ARBA00041350"/>
    </source>
</evidence>
<dbReference type="Proteomes" id="UP001591681">
    <property type="component" value="Unassembled WGS sequence"/>
</dbReference>
<evidence type="ECO:0000256" key="2">
    <source>
        <dbReference type="ARBA" id="ARBA00022490"/>
    </source>
</evidence>
<sequence length="267" mass="29835">MDADEKQCPVCFGELRDPTRLSDCAHEFCHRCISECIKWRRHCPVCRTAVNGDLVTAVPSQTRRLRVSRGRSRHSMGFPFIESLVVPSLPVAIQNPILDQARSANPSSTLPPNPLRAAEPAPTGWPLPLLFSSWSPPQVTGAVGPVHVRPPQGHAAPQLDVYGPLDLSILTAENDVRVFECPYCHQGGLDDLALRDHCNSQHRNDPTPVVCPVCVSLPHGNENYYSRNFIGHLNMRHSYYIHNVTDIHQSDDLNMQKAILESFRPFQ</sequence>
<reference evidence="11 12" key="1">
    <citation type="submission" date="2024-09" db="EMBL/GenBank/DDBJ databases">
        <title>A chromosome-level genome assembly of Gray's grenadier anchovy, Coilia grayii.</title>
        <authorList>
            <person name="Fu Z."/>
        </authorList>
    </citation>
    <scope>NUCLEOTIDE SEQUENCE [LARGE SCALE GENOMIC DNA]</scope>
    <source>
        <strain evidence="11">G4</strain>
        <tissue evidence="11">Muscle</tissue>
    </source>
</reference>
<keyword evidence="3" id="KW-0479">Metal-binding</keyword>
<organism evidence="11 12">
    <name type="scientific">Coilia grayii</name>
    <name type="common">Gray's grenadier anchovy</name>
    <dbReference type="NCBI Taxonomy" id="363190"/>
    <lineage>
        <taxon>Eukaryota</taxon>
        <taxon>Metazoa</taxon>
        <taxon>Chordata</taxon>
        <taxon>Craniata</taxon>
        <taxon>Vertebrata</taxon>
        <taxon>Euteleostomi</taxon>
        <taxon>Actinopterygii</taxon>
        <taxon>Neopterygii</taxon>
        <taxon>Teleostei</taxon>
        <taxon>Clupei</taxon>
        <taxon>Clupeiformes</taxon>
        <taxon>Clupeoidei</taxon>
        <taxon>Engraulidae</taxon>
        <taxon>Coilinae</taxon>
        <taxon>Coilia</taxon>
    </lineage>
</organism>
<keyword evidence="2" id="KW-0963">Cytoplasm</keyword>
<protein>
    <recommendedName>
        <fullName evidence="6">E3 ubiquitin-protein ligase RNF166</fullName>
    </recommendedName>
    <alternativeName>
        <fullName evidence="8">RING finger protein 166</fullName>
    </alternativeName>
    <alternativeName>
        <fullName evidence="7">RING-type E3 ubiquitin transferase RNF166</fullName>
    </alternativeName>
</protein>
<dbReference type="PANTHER" id="PTHR46016">
    <property type="entry name" value="ZINC FINGER, RING/FYVE/PHD-TYPE"/>
    <property type="match status" value="1"/>
</dbReference>
<dbReference type="EMBL" id="JBHFQA010000012">
    <property type="protein sequence ID" value="KAL2089407.1"/>
    <property type="molecule type" value="Genomic_DNA"/>
</dbReference>
<feature type="domain" description="RING-type" evidence="10">
    <location>
        <begin position="8"/>
        <end position="47"/>
    </location>
</feature>
<dbReference type="PANTHER" id="PTHR46016:SF4">
    <property type="entry name" value="E3 UBIQUITIN-PROTEIN LIGASE RNF166"/>
    <property type="match status" value="1"/>
</dbReference>
<dbReference type="Pfam" id="PF05605">
    <property type="entry name" value="zf-Di19"/>
    <property type="match status" value="1"/>
</dbReference>
<evidence type="ECO:0000256" key="9">
    <source>
        <dbReference type="PROSITE-ProRule" id="PRU00175"/>
    </source>
</evidence>
<name>A0ABD1JRB9_9TELE</name>
<dbReference type="InterPro" id="IPR051438">
    <property type="entry name" value="RNF_E3_ubiq-protein_ligase"/>
</dbReference>
<gene>
    <name evidence="11" type="ORF">ACEWY4_014095</name>
</gene>
<comment type="caution">
    <text evidence="11">The sequence shown here is derived from an EMBL/GenBank/DDBJ whole genome shotgun (WGS) entry which is preliminary data.</text>
</comment>
<dbReference type="InterPro" id="IPR001841">
    <property type="entry name" value="Znf_RING"/>
</dbReference>